<evidence type="ECO:0000256" key="1">
    <source>
        <dbReference type="SAM" id="Phobius"/>
    </source>
</evidence>
<protein>
    <submittedName>
        <fullName evidence="2">Uncharacterized protein</fullName>
    </submittedName>
</protein>
<reference evidence="2 3" key="1">
    <citation type="journal article" date="2020" name="Nature">
        <title>Six reference-quality genomes reveal evolution of bat adaptations.</title>
        <authorList>
            <person name="Jebb D."/>
            <person name="Huang Z."/>
            <person name="Pippel M."/>
            <person name="Hughes G.M."/>
            <person name="Lavrichenko K."/>
            <person name="Devanna P."/>
            <person name="Winkler S."/>
            <person name="Jermiin L.S."/>
            <person name="Skirmuntt E.C."/>
            <person name="Katzourakis A."/>
            <person name="Burkitt-Gray L."/>
            <person name="Ray D.A."/>
            <person name="Sullivan K.A.M."/>
            <person name="Roscito J.G."/>
            <person name="Kirilenko B.M."/>
            <person name="Davalos L.M."/>
            <person name="Corthals A.P."/>
            <person name="Power M.L."/>
            <person name="Jones G."/>
            <person name="Ransome R.D."/>
            <person name="Dechmann D.K.N."/>
            <person name="Locatelli A.G."/>
            <person name="Puechmaille S.J."/>
            <person name="Fedrigo O."/>
            <person name="Jarvis E.D."/>
            <person name="Hiller M."/>
            <person name="Vernes S.C."/>
            <person name="Myers E.W."/>
            <person name="Teeling E.C."/>
        </authorList>
    </citation>
    <scope>NUCLEOTIDE SEQUENCE [LARGE SCALE GENOMIC DNA]</scope>
    <source>
        <strain evidence="2">MMyoMyo1</strain>
        <tissue evidence="2">Flight muscle</tissue>
    </source>
</reference>
<dbReference type="Proteomes" id="UP000527355">
    <property type="component" value="Unassembled WGS sequence"/>
</dbReference>
<keyword evidence="3" id="KW-1185">Reference proteome</keyword>
<accession>A0A7J7Y043</accession>
<comment type="caution">
    <text evidence="2">The sequence shown here is derived from an EMBL/GenBank/DDBJ whole genome shotgun (WGS) entry which is preliminary data.</text>
</comment>
<name>A0A7J7Y043_MYOMY</name>
<keyword evidence="1" id="KW-1133">Transmembrane helix</keyword>
<sequence length="149" mass="17676">MDIWVFHFLATGSNAAMKICGQVSVWTSFCVCVFCLFLSFFGSIPRSRIARSCSNFIFDILRNCQTVYKVVAQCYVHIYMTYVFRLFHILINTSFYLSFYYSHSRRCEVLSHCGFDYVKHLFMCLIYILWIIPNSDPLLIFKLVCLFYY</sequence>
<feature type="transmembrane region" description="Helical" evidence="1">
    <location>
        <begin position="25"/>
        <end position="44"/>
    </location>
</feature>
<gene>
    <name evidence="2" type="ORF">mMyoMyo1_011375</name>
</gene>
<organism evidence="2 3">
    <name type="scientific">Myotis myotis</name>
    <name type="common">Greater mouse-eared bat</name>
    <name type="synonym">Vespertilio myotis</name>
    <dbReference type="NCBI Taxonomy" id="51298"/>
    <lineage>
        <taxon>Eukaryota</taxon>
        <taxon>Metazoa</taxon>
        <taxon>Chordata</taxon>
        <taxon>Craniata</taxon>
        <taxon>Vertebrata</taxon>
        <taxon>Euteleostomi</taxon>
        <taxon>Mammalia</taxon>
        <taxon>Eutheria</taxon>
        <taxon>Laurasiatheria</taxon>
        <taxon>Chiroptera</taxon>
        <taxon>Yangochiroptera</taxon>
        <taxon>Vespertilionidae</taxon>
        <taxon>Myotis</taxon>
    </lineage>
</organism>
<keyword evidence="1" id="KW-0812">Transmembrane</keyword>
<dbReference type="AlphaFoldDB" id="A0A7J7Y043"/>
<proteinExistence type="predicted"/>
<evidence type="ECO:0000313" key="2">
    <source>
        <dbReference type="EMBL" id="KAF6355185.1"/>
    </source>
</evidence>
<dbReference type="EMBL" id="JABWUV010000005">
    <property type="protein sequence ID" value="KAF6355185.1"/>
    <property type="molecule type" value="Genomic_DNA"/>
</dbReference>
<feature type="transmembrane region" description="Helical" evidence="1">
    <location>
        <begin position="82"/>
        <end position="100"/>
    </location>
</feature>
<evidence type="ECO:0000313" key="3">
    <source>
        <dbReference type="Proteomes" id="UP000527355"/>
    </source>
</evidence>
<feature type="transmembrane region" description="Helical" evidence="1">
    <location>
        <begin position="120"/>
        <end position="148"/>
    </location>
</feature>
<keyword evidence="1" id="KW-0472">Membrane</keyword>